<organism evidence="12 13">
    <name type="scientific">Pleurodeles waltl</name>
    <name type="common">Iberian ribbed newt</name>
    <dbReference type="NCBI Taxonomy" id="8319"/>
    <lineage>
        <taxon>Eukaryota</taxon>
        <taxon>Metazoa</taxon>
        <taxon>Chordata</taxon>
        <taxon>Craniata</taxon>
        <taxon>Vertebrata</taxon>
        <taxon>Euteleostomi</taxon>
        <taxon>Amphibia</taxon>
        <taxon>Batrachia</taxon>
        <taxon>Caudata</taxon>
        <taxon>Salamandroidea</taxon>
        <taxon>Salamandridae</taxon>
        <taxon>Pleurodelinae</taxon>
        <taxon>Pleurodeles</taxon>
    </lineage>
</organism>
<dbReference type="GO" id="GO:0046330">
    <property type="term" value="P:positive regulation of JNK cascade"/>
    <property type="evidence" value="ECO:0007669"/>
    <property type="project" value="TreeGrafter"/>
</dbReference>
<feature type="region of interest" description="Disordered" evidence="9">
    <location>
        <begin position="92"/>
        <end position="111"/>
    </location>
</feature>
<dbReference type="SMART" id="SM00184">
    <property type="entry name" value="RING"/>
    <property type="match status" value="1"/>
</dbReference>
<dbReference type="FunFam" id="2.30.30.40:FF:000173">
    <property type="entry name" value="E3 ubiquitin-protein ligase SH3RF2 isoform X1"/>
    <property type="match status" value="1"/>
</dbReference>
<evidence type="ECO:0000259" key="11">
    <source>
        <dbReference type="PROSITE" id="PS50089"/>
    </source>
</evidence>
<feature type="compositionally biased region" description="Polar residues" evidence="9">
    <location>
        <begin position="560"/>
        <end position="579"/>
    </location>
</feature>
<evidence type="ECO:0000259" key="10">
    <source>
        <dbReference type="PROSITE" id="PS50002"/>
    </source>
</evidence>
<gene>
    <name evidence="12" type="ORF">NDU88_005336</name>
</gene>
<dbReference type="InterPro" id="IPR013083">
    <property type="entry name" value="Znf_RING/FYVE/PHD"/>
</dbReference>
<proteinExistence type="inferred from homology"/>
<dbReference type="GO" id="GO:0005654">
    <property type="term" value="C:nucleoplasm"/>
    <property type="evidence" value="ECO:0007669"/>
    <property type="project" value="TreeGrafter"/>
</dbReference>
<dbReference type="InterPro" id="IPR050384">
    <property type="entry name" value="Endophilin_SH3RF"/>
</dbReference>
<evidence type="ECO:0000256" key="6">
    <source>
        <dbReference type="ARBA" id="ARBA00022843"/>
    </source>
</evidence>
<comment type="caution">
    <text evidence="12">The sequence shown here is derived from an EMBL/GenBank/DDBJ whole genome shotgun (WGS) entry which is preliminary data.</text>
</comment>
<dbReference type="PRINTS" id="PR00499">
    <property type="entry name" value="P67PHOX"/>
</dbReference>
<evidence type="ECO:0000256" key="1">
    <source>
        <dbReference type="ARBA" id="ARBA00008649"/>
    </source>
</evidence>
<evidence type="ECO:0000256" key="3">
    <source>
        <dbReference type="ARBA" id="ARBA00022723"/>
    </source>
</evidence>
<evidence type="ECO:0000256" key="4">
    <source>
        <dbReference type="ARBA" id="ARBA00022771"/>
    </source>
</evidence>
<comment type="similarity">
    <text evidence="1">Belongs to the SH3RF family.</text>
</comment>
<dbReference type="GO" id="GO:0061630">
    <property type="term" value="F:ubiquitin protein ligase activity"/>
    <property type="evidence" value="ECO:0007669"/>
    <property type="project" value="TreeGrafter"/>
</dbReference>
<feature type="compositionally biased region" description="Polar residues" evidence="9">
    <location>
        <begin position="645"/>
        <end position="665"/>
    </location>
</feature>
<evidence type="ECO:0000313" key="13">
    <source>
        <dbReference type="Proteomes" id="UP001066276"/>
    </source>
</evidence>
<dbReference type="InterPro" id="IPR036028">
    <property type="entry name" value="SH3-like_dom_sf"/>
</dbReference>
<dbReference type="SUPFAM" id="SSF50044">
    <property type="entry name" value="SH3-domain"/>
    <property type="match status" value="3"/>
</dbReference>
<dbReference type="PROSITE" id="PS00518">
    <property type="entry name" value="ZF_RING_1"/>
    <property type="match status" value="1"/>
</dbReference>
<dbReference type="GO" id="GO:0016567">
    <property type="term" value="P:protein ubiquitination"/>
    <property type="evidence" value="ECO:0007669"/>
    <property type="project" value="TreeGrafter"/>
</dbReference>
<dbReference type="FunFam" id="3.30.40.10:FF:000077">
    <property type="entry name" value="E3 ubiquitin-protein ligase SH3RF1 isoform X1"/>
    <property type="match status" value="1"/>
</dbReference>
<protein>
    <recommendedName>
        <fullName evidence="14">E3 ubiquitin-protein ligase SH3RF2</fullName>
    </recommendedName>
</protein>
<dbReference type="PANTHER" id="PTHR14167:SF60">
    <property type="entry name" value="E3 UBIQUITIN-PROTEIN LIGASE SH3RF2"/>
    <property type="match status" value="1"/>
</dbReference>
<dbReference type="AlphaFoldDB" id="A0AAV7PFM9"/>
<dbReference type="GO" id="GO:0032436">
    <property type="term" value="P:positive regulation of proteasomal ubiquitin-dependent protein catabolic process"/>
    <property type="evidence" value="ECO:0007669"/>
    <property type="project" value="TreeGrafter"/>
</dbReference>
<evidence type="ECO:0000313" key="12">
    <source>
        <dbReference type="EMBL" id="KAJ1126930.1"/>
    </source>
</evidence>
<evidence type="ECO:0000256" key="2">
    <source>
        <dbReference type="ARBA" id="ARBA00022443"/>
    </source>
</evidence>
<feature type="region of interest" description="Disordered" evidence="9">
    <location>
        <begin position="560"/>
        <end position="584"/>
    </location>
</feature>
<dbReference type="Pfam" id="PF13923">
    <property type="entry name" value="zf-C3HC4_2"/>
    <property type="match status" value="1"/>
</dbReference>
<keyword evidence="13" id="KW-1185">Reference proteome</keyword>
<keyword evidence="3" id="KW-0479">Metal-binding</keyword>
<dbReference type="InterPro" id="IPR001841">
    <property type="entry name" value="Znf_RING"/>
</dbReference>
<feature type="domain" description="RING-type" evidence="11">
    <location>
        <begin position="12"/>
        <end position="53"/>
    </location>
</feature>
<dbReference type="Pfam" id="PF00018">
    <property type="entry name" value="SH3_1"/>
    <property type="match status" value="1"/>
</dbReference>
<keyword evidence="4 7" id="KW-0863">Zinc-finger</keyword>
<dbReference type="Pfam" id="PF07653">
    <property type="entry name" value="SH3_2"/>
    <property type="match status" value="1"/>
</dbReference>
<dbReference type="PANTHER" id="PTHR14167">
    <property type="entry name" value="SH3 DOMAIN-CONTAINING"/>
    <property type="match status" value="1"/>
</dbReference>
<name>A0AAV7PFM9_PLEWA</name>
<dbReference type="GO" id="GO:0008270">
    <property type="term" value="F:zinc ion binding"/>
    <property type="evidence" value="ECO:0007669"/>
    <property type="project" value="UniProtKB-KW"/>
</dbReference>
<dbReference type="InterPro" id="IPR001452">
    <property type="entry name" value="SH3_domain"/>
</dbReference>
<evidence type="ECO:0000256" key="5">
    <source>
        <dbReference type="ARBA" id="ARBA00022833"/>
    </source>
</evidence>
<feature type="domain" description="SH3" evidence="10">
    <location>
        <begin position="387"/>
        <end position="448"/>
    </location>
</feature>
<feature type="region of interest" description="Disordered" evidence="9">
    <location>
        <begin position="262"/>
        <end position="293"/>
    </location>
</feature>
<feature type="compositionally biased region" description="Polar residues" evidence="9">
    <location>
        <begin position="695"/>
        <end position="710"/>
    </location>
</feature>
<evidence type="ECO:0000256" key="8">
    <source>
        <dbReference type="PROSITE-ProRule" id="PRU00192"/>
    </source>
</evidence>
<dbReference type="PROSITE" id="PS50002">
    <property type="entry name" value="SH3"/>
    <property type="match status" value="3"/>
</dbReference>
<dbReference type="Proteomes" id="UP001066276">
    <property type="component" value="Chromosome 7"/>
</dbReference>
<accession>A0AAV7PFM9</accession>
<dbReference type="Gene3D" id="2.30.30.40">
    <property type="entry name" value="SH3 Domains"/>
    <property type="match status" value="3"/>
</dbReference>
<feature type="compositionally biased region" description="Polar residues" evidence="9">
    <location>
        <begin position="501"/>
        <end position="512"/>
    </location>
</feature>
<evidence type="ECO:0008006" key="14">
    <source>
        <dbReference type="Google" id="ProtNLM"/>
    </source>
</evidence>
<evidence type="ECO:0000256" key="7">
    <source>
        <dbReference type="PROSITE-ProRule" id="PRU00175"/>
    </source>
</evidence>
<reference evidence="12" key="1">
    <citation type="journal article" date="2022" name="bioRxiv">
        <title>Sequencing and chromosome-scale assembly of the giantPleurodeles waltlgenome.</title>
        <authorList>
            <person name="Brown T."/>
            <person name="Elewa A."/>
            <person name="Iarovenko S."/>
            <person name="Subramanian E."/>
            <person name="Araus A.J."/>
            <person name="Petzold A."/>
            <person name="Susuki M."/>
            <person name="Suzuki K.-i.T."/>
            <person name="Hayashi T."/>
            <person name="Toyoda A."/>
            <person name="Oliveira C."/>
            <person name="Osipova E."/>
            <person name="Leigh N.D."/>
            <person name="Simon A."/>
            <person name="Yun M.H."/>
        </authorList>
    </citation>
    <scope>NUCLEOTIDE SEQUENCE</scope>
    <source>
        <strain evidence="12">20211129_DDA</strain>
        <tissue evidence="12">Liver</tissue>
    </source>
</reference>
<dbReference type="GO" id="GO:0008157">
    <property type="term" value="F:protein phosphatase 1 binding"/>
    <property type="evidence" value="ECO:0007669"/>
    <property type="project" value="TreeGrafter"/>
</dbReference>
<dbReference type="SUPFAM" id="SSF57850">
    <property type="entry name" value="RING/U-box"/>
    <property type="match status" value="1"/>
</dbReference>
<dbReference type="Gene3D" id="3.30.40.10">
    <property type="entry name" value="Zinc/RING finger domain, C3HC4 (zinc finger)"/>
    <property type="match status" value="1"/>
</dbReference>
<feature type="domain" description="SH3" evidence="10">
    <location>
        <begin position="125"/>
        <end position="184"/>
    </location>
</feature>
<feature type="domain" description="SH3" evidence="10">
    <location>
        <begin position="187"/>
        <end position="252"/>
    </location>
</feature>
<dbReference type="EMBL" id="JANPWB010000011">
    <property type="protein sequence ID" value="KAJ1126930.1"/>
    <property type="molecule type" value="Genomic_DNA"/>
</dbReference>
<feature type="region of interest" description="Disordered" evidence="9">
    <location>
        <begin position="609"/>
        <end position="710"/>
    </location>
</feature>
<dbReference type="SMART" id="SM00326">
    <property type="entry name" value="SH3"/>
    <property type="match status" value="3"/>
</dbReference>
<sequence length="710" mass="77462">MNESTVLDLLACPVCGGKLDASARVLPCQHTFCQPCLQKAVNARKELRCPECRTQVHCGIEELPANLLLVRLLESIRGEQAIVRANSLRRVAGPPATASPRRSRDLQGVPPGSYRLSQAARLPMEGVPWAKALYSYRGHSPNELQFNKGDIVLLQRQLDENWYQGAVNGITGIFPASVVQVMKNPTQPLPLCRALYNFELKDKDKGEKKHCLAFVKDDMISVIRRVDDNWAEGKLGDRTGIFPLLFVESSFAAQQILDHSKGSRTGFNSSTSSPLRKPLPREKTPESGMYHKFPDATRRKGQRQFIITNALNTINKMVHSPGDRRSLEISTPVLISSSNPAVLFEGSEKADSVSSFPLQVNTLYSGSPQSIGHLTTVAAFLNSQQHITANMCVALHPYKARGPDEMDLQKGEGIRVLGPIHEGWLKGMSLVSGKTGVFPGSYVIPVFRKDKHLAEPRALPFTPGTYSTASLSSLGSVSESTTGKYRRSVYVPTAVVAPVRSSTGPSVPTQMSIRRGRASVRKSASLPRYGQTGPLFQMDNSLRRTPSAIVRPQQFQSYQNLAEQNSTPSSPPDTGTRPNSCHDFGIVFSRGTEQRAHSADSSVILDTKVTKTSTMQKPPGSAPPSILVKPDTSKSLSEKQVKTVRFQNFSPPPSKRQSSLSSPGIESSRLEPATAESPKQEVSPGPEMTAIYHQRANSAPASVKTDGTTF</sequence>
<dbReference type="Pfam" id="PF14604">
    <property type="entry name" value="SH3_9"/>
    <property type="match status" value="1"/>
</dbReference>
<evidence type="ECO:0000256" key="9">
    <source>
        <dbReference type="SAM" id="MobiDB-lite"/>
    </source>
</evidence>
<keyword evidence="2 8" id="KW-0728">SH3 domain</keyword>
<dbReference type="GO" id="GO:0043066">
    <property type="term" value="P:negative regulation of apoptotic process"/>
    <property type="evidence" value="ECO:0007669"/>
    <property type="project" value="TreeGrafter"/>
</dbReference>
<keyword evidence="5" id="KW-0862">Zinc</keyword>
<keyword evidence="6" id="KW-0832">Ubl conjugation</keyword>
<feature type="compositionally biased region" description="Polar residues" evidence="9">
    <location>
        <begin position="263"/>
        <end position="274"/>
    </location>
</feature>
<dbReference type="PROSITE" id="PS50089">
    <property type="entry name" value="ZF_RING_2"/>
    <property type="match status" value="1"/>
</dbReference>
<dbReference type="InterPro" id="IPR017907">
    <property type="entry name" value="Znf_RING_CS"/>
</dbReference>
<feature type="region of interest" description="Disordered" evidence="9">
    <location>
        <begin position="501"/>
        <end position="540"/>
    </location>
</feature>